<protein>
    <recommendedName>
        <fullName evidence="4">Lipoprotein</fullName>
    </recommendedName>
</protein>
<evidence type="ECO:0000313" key="3">
    <source>
        <dbReference type="Proteomes" id="UP000008633"/>
    </source>
</evidence>
<proteinExistence type="predicted"/>
<dbReference type="STRING" id="749222.Nitsa_1625"/>
<reference evidence="3" key="2">
    <citation type="submission" date="2011-01" db="EMBL/GenBank/DDBJ databases">
        <title>The complete genome of Nitratifractor salsuginis DSM 16511.</title>
        <authorList>
            <consortium name="US DOE Joint Genome Institute (JGI-PGF)"/>
            <person name="Lucas S."/>
            <person name="Copeland A."/>
            <person name="Lapidus A."/>
            <person name="Bruce D."/>
            <person name="Goodwin L."/>
            <person name="Pitluck S."/>
            <person name="Kyrpides N."/>
            <person name="Mavromatis K."/>
            <person name="Ivanova N."/>
            <person name="Mikhailova N."/>
            <person name="Zeytun A."/>
            <person name="Detter J.C."/>
            <person name="Tapia R."/>
            <person name="Han C."/>
            <person name="Land M."/>
            <person name="Hauser L."/>
            <person name="Markowitz V."/>
            <person name="Cheng J.-F."/>
            <person name="Hugenholtz P."/>
            <person name="Woyke T."/>
            <person name="Wu D."/>
            <person name="Tindall B."/>
            <person name="Schuetze A."/>
            <person name="Brambilla E."/>
            <person name="Klenk H.-P."/>
            <person name="Eisen J.A."/>
        </authorList>
    </citation>
    <scope>NUCLEOTIDE SEQUENCE [LARGE SCALE GENOMIC DNA]</scope>
    <source>
        <strain evidence="3">DSM 16511 / JCM 12458 / E9I37-1</strain>
    </source>
</reference>
<dbReference type="Proteomes" id="UP000008633">
    <property type="component" value="Chromosome"/>
</dbReference>
<gene>
    <name evidence="2" type="ordered locus">Nitsa_1625</name>
</gene>
<keyword evidence="3" id="KW-1185">Reference proteome</keyword>
<reference evidence="2 3" key="1">
    <citation type="journal article" date="2011" name="Stand. Genomic Sci.">
        <title>Complete genome sequence of Nitratifractor salsuginis type strain (E9I37-1).</title>
        <authorList>
            <person name="Anderson I."/>
            <person name="Sikorski J."/>
            <person name="Zeytun A."/>
            <person name="Nolan M."/>
            <person name="Lapidus A."/>
            <person name="Lucas S."/>
            <person name="Hammon N."/>
            <person name="Deshpande S."/>
            <person name="Cheng J.F."/>
            <person name="Tapia R."/>
            <person name="Han C."/>
            <person name="Goodwin L."/>
            <person name="Pitluck S."/>
            <person name="Liolios K."/>
            <person name="Pagani I."/>
            <person name="Ivanova N."/>
            <person name="Huntemann M."/>
            <person name="Mavromatis K."/>
            <person name="Ovchinikova G."/>
            <person name="Pati A."/>
            <person name="Chen A."/>
            <person name="Palaniappan K."/>
            <person name="Land M."/>
            <person name="Hauser L."/>
            <person name="Brambilla E.M."/>
            <person name="Ngatchou-Djao O.D."/>
            <person name="Rohde M."/>
            <person name="Tindall B.J."/>
            <person name="Goker M."/>
            <person name="Detter J.C."/>
            <person name="Woyke T."/>
            <person name="Bristow J."/>
            <person name="Eisen J.A."/>
            <person name="Markowitz V."/>
            <person name="Hugenholtz P."/>
            <person name="Klenk H.P."/>
            <person name="Kyrpides N.C."/>
        </authorList>
    </citation>
    <scope>NUCLEOTIDE SEQUENCE [LARGE SCALE GENOMIC DNA]</scope>
    <source>
        <strain evidence="3">DSM 16511 / JCM 12458 / E9I37-1</strain>
    </source>
</reference>
<dbReference type="EMBL" id="CP002452">
    <property type="protein sequence ID" value="ADV46873.1"/>
    <property type="molecule type" value="Genomic_DNA"/>
</dbReference>
<dbReference type="KEGG" id="nsa:Nitsa_1625"/>
<name>E6X0U1_NITSE</name>
<organism evidence="2 3">
    <name type="scientific">Nitratifractor salsuginis (strain DSM 16511 / JCM 12458 / E9I37-1)</name>
    <dbReference type="NCBI Taxonomy" id="749222"/>
    <lineage>
        <taxon>Bacteria</taxon>
        <taxon>Pseudomonadati</taxon>
        <taxon>Campylobacterota</taxon>
        <taxon>Epsilonproteobacteria</taxon>
        <taxon>Campylobacterales</taxon>
        <taxon>Sulfurovaceae</taxon>
        <taxon>Nitratifractor</taxon>
    </lineage>
</organism>
<dbReference type="HOGENOM" id="CLU_1576850_0_0_7"/>
<dbReference type="OrthoDB" id="9845092at2"/>
<evidence type="ECO:0000313" key="2">
    <source>
        <dbReference type="EMBL" id="ADV46873.1"/>
    </source>
</evidence>
<evidence type="ECO:0000256" key="1">
    <source>
        <dbReference type="SAM" id="MobiDB-lite"/>
    </source>
</evidence>
<dbReference type="AlphaFoldDB" id="E6X0U1"/>
<feature type="compositionally biased region" description="Low complexity" evidence="1">
    <location>
        <begin position="97"/>
        <end position="107"/>
    </location>
</feature>
<accession>E6X0U1</accession>
<dbReference type="PROSITE" id="PS51257">
    <property type="entry name" value="PROKAR_LIPOPROTEIN"/>
    <property type="match status" value="1"/>
</dbReference>
<evidence type="ECO:0008006" key="4">
    <source>
        <dbReference type="Google" id="ProtNLM"/>
    </source>
</evidence>
<feature type="region of interest" description="Disordered" evidence="1">
    <location>
        <begin position="58"/>
        <end position="128"/>
    </location>
</feature>
<sequence length="169" mass="18737">MRKKVKIAILGIGGILLFSGCAPRLPAPPALTDQNRSVHRVMWEDTSGVEKNYSLKPEPYSIDSGQKDPELLGPQSTLKKRLPGDEESLAGSEMVETTQATTPQSASAEEETFLARDEQKTPATSRPAMTRSRCIELIGQSDFDKYTRQFGSEEAALRKCIILERVQKR</sequence>
<dbReference type="RefSeq" id="WP_013554561.1">
    <property type="nucleotide sequence ID" value="NC_014935.1"/>
</dbReference>